<keyword evidence="2" id="KW-0560">Oxidoreductase</keyword>
<dbReference type="OrthoDB" id="5958943at2759"/>
<protein>
    <recommendedName>
        <fullName evidence="7">3-hydroxyacyl-CoA dehydrogenase NAD binding domain-containing protein</fullName>
    </recommendedName>
</protein>
<sequence length="387" mass="41687">MSVAHGIRKVAVLGAGQMGLGIAFVSAVHARVPVLLYDRSNAQIQSGMKLMDKILEKDVAKGKITSEHAKEARDLVSIVDAEQGIRGIRDVDMVIEAVSENLALKQSLFRSLAEELSPGAILASNTSSISVTKIAAATIPEGKSAADEQALKNASRVVGLHFFNPVPVMKLVELISALQTSKDTLDRSRAFAVACGKEVTTAQDVPGFVSNALLMPFINEVRVYVVRIDDLLLTVIIICRCMGIGHAFDTGQAIMSLERGVATRDDIDKTLKLGMNHPMGPLQLALETSTADASIMSRYTKPESREIVVPIIVLLAAHTSTRPEIVAALKHIQNIKRCKTSFAASANHVKHGLGINSNENQGEHTSASLQFYAVLRFEVEVPWVALP</sequence>
<dbReference type="Gene3D" id="3.40.50.720">
    <property type="entry name" value="NAD(P)-binding Rossmann-like Domain"/>
    <property type="match status" value="1"/>
</dbReference>
<dbReference type="STRING" id="599839.J4G8I6"/>
<dbReference type="Gene3D" id="1.10.1040.10">
    <property type="entry name" value="N-(1-d-carboxylethyl)-l-norvaline Dehydrogenase, domain 2"/>
    <property type="match status" value="1"/>
</dbReference>
<dbReference type="SUPFAM" id="SSF51735">
    <property type="entry name" value="NAD(P)-binding Rossmann-fold domains"/>
    <property type="match status" value="1"/>
</dbReference>
<dbReference type="RefSeq" id="XP_012182261.1">
    <property type="nucleotide sequence ID" value="XM_012326871.1"/>
</dbReference>
<keyword evidence="6" id="KW-1185">Reference proteome</keyword>
<evidence type="ECO:0000313" key="5">
    <source>
        <dbReference type="EMBL" id="CCM02978.1"/>
    </source>
</evidence>
<dbReference type="FunFam" id="3.40.50.720:FF:000009">
    <property type="entry name" value="Fatty oxidation complex, alpha subunit"/>
    <property type="match status" value="1"/>
</dbReference>
<dbReference type="SUPFAM" id="SSF48179">
    <property type="entry name" value="6-phosphogluconate dehydrogenase C-terminal domain-like"/>
    <property type="match status" value="1"/>
</dbReference>
<dbReference type="HOGENOM" id="CLU_713784_0_0_1"/>
<dbReference type="GO" id="GO:0070403">
    <property type="term" value="F:NAD+ binding"/>
    <property type="evidence" value="ECO:0007669"/>
    <property type="project" value="InterPro"/>
</dbReference>
<accession>J4G8I6</accession>
<organism evidence="5 6">
    <name type="scientific">Fibroporia radiculosa</name>
    <dbReference type="NCBI Taxonomy" id="599839"/>
    <lineage>
        <taxon>Eukaryota</taxon>
        <taxon>Fungi</taxon>
        <taxon>Dikarya</taxon>
        <taxon>Basidiomycota</taxon>
        <taxon>Agaricomycotina</taxon>
        <taxon>Agaricomycetes</taxon>
        <taxon>Polyporales</taxon>
        <taxon>Fibroporiaceae</taxon>
        <taxon>Fibroporia</taxon>
    </lineage>
</organism>
<proteinExistence type="predicted"/>
<dbReference type="GO" id="GO:0016616">
    <property type="term" value="F:oxidoreductase activity, acting on the CH-OH group of donors, NAD or NADP as acceptor"/>
    <property type="evidence" value="ECO:0007669"/>
    <property type="project" value="InterPro"/>
</dbReference>
<evidence type="ECO:0000313" key="6">
    <source>
        <dbReference type="Proteomes" id="UP000006352"/>
    </source>
</evidence>
<dbReference type="Pfam" id="PF02737">
    <property type="entry name" value="3HCDH_N"/>
    <property type="match status" value="1"/>
</dbReference>
<evidence type="ECO:0000259" key="3">
    <source>
        <dbReference type="Pfam" id="PF00725"/>
    </source>
</evidence>
<dbReference type="InterPro" id="IPR008927">
    <property type="entry name" value="6-PGluconate_DH-like_C_sf"/>
</dbReference>
<evidence type="ECO:0000256" key="2">
    <source>
        <dbReference type="ARBA" id="ARBA00023002"/>
    </source>
</evidence>
<dbReference type="InterPro" id="IPR036291">
    <property type="entry name" value="NAD(P)-bd_dom_sf"/>
</dbReference>
<name>J4G8I6_9APHY</name>
<dbReference type="InterPro" id="IPR013328">
    <property type="entry name" value="6PGD_dom2"/>
</dbReference>
<feature type="domain" description="3-hydroxyacyl-CoA dehydrogenase NAD binding" evidence="4">
    <location>
        <begin position="9"/>
        <end position="204"/>
    </location>
</feature>
<gene>
    <name evidence="5" type="ORF">FIBRA_05093</name>
</gene>
<dbReference type="Proteomes" id="UP000006352">
    <property type="component" value="Unassembled WGS sequence"/>
</dbReference>
<evidence type="ECO:0008006" key="7">
    <source>
        <dbReference type="Google" id="ProtNLM"/>
    </source>
</evidence>
<evidence type="ECO:0000259" key="4">
    <source>
        <dbReference type="Pfam" id="PF02737"/>
    </source>
</evidence>
<dbReference type="GO" id="GO:0006631">
    <property type="term" value="P:fatty acid metabolic process"/>
    <property type="evidence" value="ECO:0007669"/>
    <property type="project" value="InterPro"/>
</dbReference>
<feature type="domain" description="3-hydroxyacyl-CoA dehydrogenase C-terminal" evidence="3">
    <location>
        <begin position="252"/>
        <end position="288"/>
    </location>
</feature>
<dbReference type="EMBL" id="HE797096">
    <property type="protein sequence ID" value="CCM02978.1"/>
    <property type="molecule type" value="Genomic_DNA"/>
</dbReference>
<dbReference type="InParanoid" id="J4G8I6"/>
<reference evidence="5 6" key="1">
    <citation type="journal article" date="2012" name="Appl. Environ. Microbiol.">
        <title>Short-read sequencing for genomic analysis of the brown rot fungus Fibroporia radiculosa.</title>
        <authorList>
            <person name="Tang J.D."/>
            <person name="Perkins A.D."/>
            <person name="Sonstegard T.S."/>
            <person name="Schroeder S.G."/>
            <person name="Burgess S.C."/>
            <person name="Diehl S.V."/>
        </authorList>
    </citation>
    <scope>NUCLEOTIDE SEQUENCE [LARGE SCALE GENOMIC DNA]</scope>
    <source>
        <strain evidence="5 6">TFFH 294</strain>
    </source>
</reference>
<dbReference type="GeneID" id="24097889"/>
<evidence type="ECO:0000256" key="1">
    <source>
        <dbReference type="ARBA" id="ARBA00005005"/>
    </source>
</evidence>
<dbReference type="AlphaFoldDB" id="J4G8I6"/>
<dbReference type="InterPro" id="IPR006176">
    <property type="entry name" value="3-OHacyl-CoA_DH_NAD-bd"/>
</dbReference>
<dbReference type="Pfam" id="PF00725">
    <property type="entry name" value="3HCDH"/>
    <property type="match status" value="1"/>
</dbReference>
<dbReference type="PANTHER" id="PTHR48075">
    <property type="entry name" value="3-HYDROXYACYL-COA DEHYDROGENASE FAMILY PROTEIN"/>
    <property type="match status" value="1"/>
</dbReference>
<dbReference type="InterPro" id="IPR006108">
    <property type="entry name" value="3HC_DH_C"/>
</dbReference>
<dbReference type="PANTHER" id="PTHR48075:SF5">
    <property type="entry name" value="3-HYDROXYBUTYRYL-COA DEHYDROGENASE"/>
    <property type="match status" value="1"/>
</dbReference>
<comment type="pathway">
    <text evidence="1">Lipid metabolism; fatty acid beta-oxidation.</text>
</comment>